<keyword evidence="3" id="KW-1185">Reference proteome</keyword>
<evidence type="ECO:0000313" key="3">
    <source>
        <dbReference type="Proteomes" id="UP000683000"/>
    </source>
</evidence>
<comment type="caution">
    <text evidence="2">The sequence shown here is derived from an EMBL/GenBank/DDBJ whole genome shotgun (WGS) entry which is preliminary data.</text>
</comment>
<dbReference type="AlphaFoldDB" id="A0A8I2YK19"/>
<evidence type="ECO:0000313" key="2">
    <source>
        <dbReference type="EMBL" id="KAG6372673.1"/>
    </source>
</evidence>
<feature type="region of interest" description="Disordered" evidence="1">
    <location>
        <begin position="17"/>
        <end position="49"/>
    </location>
</feature>
<name>A0A8I2YK19_9AGAM</name>
<dbReference type="Proteomes" id="UP000683000">
    <property type="component" value="Unassembled WGS sequence"/>
</dbReference>
<evidence type="ECO:0000256" key="1">
    <source>
        <dbReference type="SAM" id="MobiDB-lite"/>
    </source>
</evidence>
<accession>A0A8I2YK19</accession>
<gene>
    <name evidence="2" type="ORF">JVT61DRAFT_7433</name>
</gene>
<proteinExistence type="predicted"/>
<reference evidence="2" key="1">
    <citation type="submission" date="2021-03" db="EMBL/GenBank/DDBJ databases">
        <title>Evolutionary innovations through gain and loss of genes in the ectomycorrhizal Boletales.</title>
        <authorList>
            <person name="Wu G."/>
            <person name="Miyauchi S."/>
            <person name="Morin E."/>
            <person name="Yang Z.-L."/>
            <person name="Xu J."/>
            <person name="Martin F.M."/>
        </authorList>
    </citation>
    <scope>NUCLEOTIDE SEQUENCE</scope>
    <source>
        <strain evidence="2">BR01</strain>
    </source>
</reference>
<sequence length="67" mass="6996">MVVGAILHPGGLTYSPRSSLAEPLSGVTNQGWSHADDDMDGHGGASGEETWGLFVVSGDEKLLRQSN</sequence>
<organism evidence="2 3">
    <name type="scientific">Boletus reticuloceps</name>
    <dbReference type="NCBI Taxonomy" id="495285"/>
    <lineage>
        <taxon>Eukaryota</taxon>
        <taxon>Fungi</taxon>
        <taxon>Dikarya</taxon>
        <taxon>Basidiomycota</taxon>
        <taxon>Agaricomycotina</taxon>
        <taxon>Agaricomycetes</taxon>
        <taxon>Agaricomycetidae</taxon>
        <taxon>Boletales</taxon>
        <taxon>Boletineae</taxon>
        <taxon>Boletaceae</taxon>
        <taxon>Boletoideae</taxon>
        <taxon>Boletus</taxon>
    </lineage>
</organism>
<protein>
    <submittedName>
        <fullName evidence="2">Uncharacterized protein</fullName>
    </submittedName>
</protein>
<dbReference type="EMBL" id="JAGFBS010000026">
    <property type="protein sequence ID" value="KAG6372673.1"/>
    <property type="molecule type" value="Genomic_DNA"/>
</dbReference>